<comment type="caution">
    <text evidence="1">The sequence shown here is derived from an EMBL/GenBank/DDBJ whole genome shotgun (WGS) entry which is preliminary data.</text>
</comment>
<evidence type="ECO:0000313" key="1">
    <source>
        <dbReference type="EMBL" id="KRM60891.1"/>
    </source>
</evidence>
<dbReference type="Proteomes" id="UP000051733">
    <property type="component" value="Unassembled WGS sequence"/>
</dbReference>
<organism evidence="1 2">
    <name type="scientific">Paucilactobacillus vaccinostercus DSM 20634</name>
    <dbReference type="NCBI Taxonomy" id="1423813"/>
    <lineage>
        <taxon>Bacteria</taxon>
        <taxon>Bacillati</taxon>
        <taxon>Bacillota</taxon>
        <taxon>Bacilli</taxon>
        <taxon>Lactobacillales</taxon>
        <taxon>Lactobacillaceae</taxon>
        <taxon>Paucilactobacillus</taxon>
    </lineage>
</organism>
<gene>
    <name evidence="1" type="ORF">FC26_GL000380</name>
</gene>
<reference evidence="1 2" key="1">
    <citation type="journal article" date="2015" name="Genome Announc.">
        <title>Expanding the biotechnology potential of lactobacilli through comparative genomics of 213 strains and associated genera.</title>
        <authorList>
            <person name="Sun Z."/>
            <person name="Harris H.M."/>
            <person name="McCann A."/>
            <person name="Guo C."/>
            <person name="Argimon S."/>
            <person name="Zhang W."/>
            <person name="Yang X."/>
            <person name="Jeffery I.B."/>
            <person name="Cooney J.C."/>
            <person name="Kagawa T.F."/>
            <person name="Liu W."/>
            <person name="Song Y."/>
            <person name="Salvetti E."/>
            <person name="Wrobel A."/>
            <person name="Rasinkangas P."/>
            <person name="Parkhill J."/>
            <person name="Rea M.C."/>
            <person name="O'Sullivan O."/>
            <person name="Ritari J."/>
            <person name="Douillard F.P."/>
            <person name="Paul Ross R."/>
            <person name="Yang R."/>
            <person name="Briner A.E."/>
            <person name="Felis G.E."/>
            <person name="de Vos W.M."/>
            <person name="Barrangou R."/>
            <person name="Klaenhammer T.R."/>
            <person name="Caufield P.W."/>
            <person name="Cui Y."/>
            <person name="Zhang H."/>
            <person name="O'Toole P.W."/>
        </authorList>
    </citation>
    <scope>NUCLEOTIDE SEQUENCE [LARGE SCALE GENOMIC DNA]</scope>
    <source>
        <strain evidence="1 2">DSM 20634</strain>
    </source>
</reference>
<accession>A0A0R2AA16</accession>
<evidence type="ECO:0000313" key="2">
    <source>
        <dbReference type="Proteomes" id="UP000051733"/>
    </source>
</evidence>
<name>A0A0R2AA16_9LACO</name>
<dbReference type="EMBL" id="AYYY01000061">
    <property type="protein sequence ID" value="KRM60891.1"/>
    <property type="molecule type" value="Genomic_DNA"/>
</dbReference>
<protein>
    <submittedName>
        <fullName evidence="1">Uncharacterized protein</fullName>
    </submittedName>
</protein>
<sequence length="51" mass="6044">MLLYIYSTMIDFFHLILILLKKRAFFIQNVRLSRLPIPANLPLLNPQKNSD</sequence>
<dbReference type="PATRIC" id="fig|1423813.3.peg.388"/>
<proteinExistence type="predicted"/>
<dbReference type="AlphaFoldDB" id="A0A0R2AA16"/>
<keyword evidence="2" id="KW-1185">Reference proteome</keyword>